<dbReference type="Proteomes" id="UP000559182">
    <property type="component" value="Unassembled WGS sequence"/>
</dbReference>
<protein>
    <submittedName>
        <fullName evidence="1">Serine/threonine-protein kinase</fullName>
        <ecNumber evidence="1">2.7.11.1</ecNumber>
    </submittedName>
</protein>
<keyword evidence="2" id="KW-1185">Reference proteome</keyword>
<dbReference type="RefSeq" id="WP_183318970.1">
    <property type="nucleotide sequence ID" value="NZ_JACHVQ010000001.1"/>
</dbReference>
<organism evidence="1 2">
    <name type="scientific">Flexivirga oryzae</name>
    <dbReference type="NCBI Taxonomy" id="1794944"/>
    <lineage>
        <taxon>Bacteria</taxon>
        <taxon>Bacillati</taxon>
        <taxon>Actinomycetota</taxon>
        <taxon>Actinomycetes</taxon>
        <taxon>Micrococcales</taxon>
        <taxon>Dermacoccaceae</taxon>
        <taxon>Flexivirga</taxon>
    </lineage>
</organism>
<evidence type="ECO:0000313" key="2">
    <source>
        <dbReference type="Proteomes" id="UP000559182"/>
    </source>
</evidence>
<keyword evidence="1" id="KW-0418">Kinase</keyword>
<dbReference type="GO" id="GO:0004674">
    <property type="term" value="F:protein serine/threonine kinase activity"/>
    <property type="evidence" value="ECO:0007669"/>
    <property type="project" value="UniProtKB-EC"/>
</dbReference>
<accession>A0A839N4Y5</accession>
<proteinExistence type="predicted"/>
<name>A0A839N4Y5_9MICO</name>
<reference evidence="1 2" key="1">
    <citation type="submission" date="2020-08" db="EMBL/GenBank/DDBJ databases">
        <title>Sequencing the genomes of 1000 actinobacteria strains.</title>
        <authorList>
            <person name="Klenk H.-P."/>
        </authorList>
    </citation>
    <scope>NUCLEOTIDE SEQUENCE [LARGE SCALE GENOMIC DNA]</scope>
    <source>
        <strain evidence="1 2">DSM 105369</strain>
    </source>
</reference>
<gene>
    <name evidence="1" type="ORF">FHU39_000670</name>
</gene>
<comment type="caution">
    <text evidence="1">The sequence shown here is derived from an EMBL/GenBank/DDBJ whole genome shotgun (WGS) entry which is preliminary data.</text>
</comment>
<dbReference type="Gene3D" id="1.10.510.10">
    <property type="entry name" value="Transferase(Phosphotransferase) domain 1"/>
    <property type="match status" value="1"/>
</dbReference>
<keyword evidence="1" id="KW-0808">Transferase</keyword>
<sequence length="272" mass="29241">MTIERTVTGGTLTDAVDRIGEVFAVFDSRTQDSGHISYGIRDGSGRRWFVKTPGVDALSPGGASRAERSQALVLSAEVSTATRHAALVPVERIVETDEGALTVSAWFDGELVRAPAGLRDDPAQAFNRFRSLPTGAIVAALDSVVDLHVDLAAAGWIAGDFYDGCLMYDFTAGVIKVMDFECYHRGPYVNSTGILPGSTRFMAPEESTRGAVIDERTTVFNLGRMIQVLLLDRNPDHPTREIACAATRSNPTDRPGSVAGLLGAWRSISPDR</sequence>
<dbReference type="SUPFAM" id="SSF56112">
    <property type="entry name" value="Protein kinase-like (PK-like)"/>
    <property type="match status" value="1"/>
</dbReference>
<dbReference type="InterPro" id="IPR011009">
    <property type="entry name" value="Kinase-like_dom_sf"/>
</dbReference>
<evidence type="ECO:0000313" key="1">
    <source>
        <dbReference type="EMBL" id="MBB2890686.1"/>
    </source>
</evidence>
<dbReference type="EC" id="2.7.11.1" evidence="1"/>
<dbReference type="EMBL" id="JACHVQ010000001">
    <property type="protein sequence ID" value="MBB2890686.1"/>
    <property type="molecule type" value="Genomic_DNA"/>
</dbReference>
<dbReference type="AlphaFoldDB" id="A0A839N4Y5"/>